<organism evidence="2 3">
    <name type="scientific">Gossypium harknessii</name>
    <dbReference type="NCBI Taxonomy" id="34285"/>
    <lineage>
        <taxon>Eukaryota</taxon>
        <taxon>Viridiplantae</taxon>
        <taxon>Streptophyta</taxon>
        <taxon>Embryophyta</taxon>
        <taxon>Tracheophyta</taxon>
        <taxon>Spermatophyta</taxon>
        <taxon>Magnoliopsida</taxon>
        <taxon>eudicotyledons</taxon>
        <taxon>Gunneridae</taxon>
        <taxon>Pentapetalae</taxon>
        <taxon>rosids</taxon>
        <taxon>malvids</taxon>
        <taxon>Malvales</taxon>
        <taxon>Malvaceae</taxon>
        <taxon>Malvoideae</taxon>
        <taxon>Gossypium</taxon>
    </lineage>
</organism>
<evidence type="ECO:0000259" key="1">
    <source>
        <dbReference type="Pfam" id="PF13456"/>
    </source>
</evidence>
<comment type="caution">
    <text evidence="2">The sequence shown here is derived from an EMBL/GenBank/DDBJ whole genome shotgun (WGS) entry which is preliminary data.</text>
</comment>
<dbReference type="GO" id="GO:0004523">
    <property type="term" value="F:RNA-DNA hybrid ribonuclease activity"/>
    <property type="evidence" value="ECO:0007669"/>
    <property type="project" value="InterPro"/>
</dbReference>
<dbReference type="EMBL" id="JABFAD010331211">
    <property type="protein sequence ID" value="MBA0819741.1"/>
    <property type="molecule type" value="Genomic_DNA"/>
</dbReference>
<dbReference type="OrthoDB" id="956692at2759"/>
<dbReference type="GO" id="GO:0003676">
    <property type="term" value="F:nucleic acid binding"/>
    <property type="evidence" value="ECO:0007669"/>
    <property type="project" value="InterPro"/>
</dbReference>
<dbReference type="Proteomes" id="UP000593560">
    <property type="component" value="Unassembled WGS sequence"/>
</dbReference>
<keyword evidence="3" id="KW-1185">Reference proteome</keyword>
<evidence type="ECO:0000313" key="3">
    <source>
        <dbReference type="Proteomes" id="UP000593560"/>
    </source>
</evidence>
<accession>A0A7J9IC88</accession>
<dbReference type="InterPro" id="IPR002156">
    <property type="entry name" value="RNaseH_domain"/>
</dbReference>
<gene>
    <name evidence="2" type="ORF">Gohar_022303</name>
</gene>
<dbReference type="AlphaFoldDB" id="A0A7J9IC88"/>
<proteinExistence type="predicted"/>
<dbReference type="Pfam" id="PF13456">
    <property type="entry name" value="RVT_3"/>
    <property type="match status" value="1"/>
</dbReference>
<name>A0A7J9IC88_9ROSI</name>
<protein>
    <recommendedName>
        <fullName evidence="1">RNase H type-1 domain-containing protein</fullName>
    </recommendedName>
</protein>
<feature type="domain" description="RNase H type-1" evidence="1">
    <location>
        <begin position="15"/>
        <end position="68"/>
    </location>
</feature>
<reference evidence="2 3" key="1">
    <citation type="journal article" date="2019" name="Genome Biol. Evol.">
        <title>Insights into the evolution of the New World diploid cottons (Gossypium, subgenus Houzingenia) based on genome sequencing.</title>
        <authorList>
            <person name="Grover C.E."/>
            <person name="Arick M.A. 2nd"/>
            <person name="Thrash A."/>
            <person name="Conover J.L."/>
            <person name="Sanders W.S."/>
            <person name="Peterson D.G."/>
            <person name="Frelichowski J.E."/>
            <person name="Scheffler J.A."/>
            <person name="Scheffler B.E."/>
            <person name="Wendel J.F."/>
        </authorList>
    </citation>
    <scope>NUCLEOTIDE SEQUENCE [LARGE SCALE GENOMIC DNA]</scope>
    <source>
        <strain evidence="2">0</strain>
        <tissue evidence="2">Leaf</tissue>
    </source>
</reference>
<sequence>MEETTKIERRIQLSSDGTVKINTSCVVVGGALKDQNREWIFGFNRRLGKCSVFEAELWGILDGVTLVQGR</sequence>
<evidence type="ECO:0000313" key="2">
    <source>
        <dbReference type="EMBL" id="MBA0819741.1"/>
    </source>
</evidence>